<protein>
    <submittedName>
        <fullName evidence="1">Thermostable hemolysin</fullName>
    </submittedName>
</protein>
<comment type="caution">
    <text evidence="1">The sequence shown here is derived from an EMBL/GenBank/DDBJ whole genome shotgun (WGS) entry which is preliminary data.</text>
</comment>
<keyword evidence="2" id="KW-1185">Reference proteome</keyword>
<dbReference type="InterPro" id="IPR022050">
    <property type="entry name" value="T_hemolysin"/>
</dbReference>
<evidence type="ECO:0000313" key="2">
    <source>
        <dbReference type="Proteomes" id="UP000608513"/>
    </source>
</evidence>
<proteinExistence type="predicted"/>
<reference evidence="1" key="1">
    <citation type="submission" date="2020-08" db="EMBL/GenBank/DDBJ databases">
        <title>Ramlibacter sp. USB13 16S ribosomal RNA gene genome sequencing and assembly.</title>
        <authorList>
            <person name="Kang M."/>
        </authorList>
    </citation>
    <scope>NUCLEOTIDE SEQUENCE</scope>
    <source>
        <strain evidence="1">USB13</strain>
    </source>
</reference>
<gene>
    <name evidence="1" type="ORF">H8N03_18255</name>
</gene>
<dbReference type="Proteomes" id="UP000608513">
    <property type="component" value="Unassembled WGS sequence"/>
</dbReference>
<dbReference type="AlphaFoldDB" id="A0A923MT03"/>
<organism evidence="1 2">
    <name type="scientific">Ramlibacter cellulosilyticus</name>
    <dbReference type="NCBI Taxonomy" id="2764187"/>
    <lineage>
        <taxon>Bacteria</taxon>
        <taxon>Pseudomonadati</taxon>
        <taxon>Pseudomonadota</taxon>
        <taxon>Betaproteobacteria</taxon>
        <taxon>Burkholderiales</taxon>
        <taxon>Comamonadaceae</taxon>
        <taxon>Ramlibacter</taxon>
    </lineage>
</organism>
<dbReference type="Pfam" id="PF12261">
    <property type="entry name" value="T_hemolysin"/>
    <property type="match status" value="1"/>
</dbReference>
<accession>A0A923MT03</accession>
<name>A0A923MT03_9BURK</name>
<dbReference type="RefSeq" id="WP_187077636.1">
    <property type="nucleotide sequence ID" value="NZ_JACORT010000008.1"/>
</dbReference>
<evidence type="ECO:0000313" key="1">
    <source>
        <dbReference type="EMBL" id="MBC5784895.1"/>
    </source>
</evidence>
<dbReference type="EMBL" id="JACORT010000008">
    <property type="protein sequence ID" value="MBC5784895.1"/>
    <property type="molecule type" value="Genomic_DNA"/>
</dbReference>
<sequence>MAGLSPVPGIAPQGLRLHAADDPRRPEVEDFIRRVYAERYGATLSQFAPMLVSLADARGDVVAAAGYRAAGTGSLFLERYLGMPVEQALAARAGGEPTRADVVEIGHLAGVQAGAGRELIFLLGPHLAQQRFRWAVATLTRELLLLFSRLGIVPFALAPADPGRLGREAAQWGSYYQHEPVVLAGEIQPALRRLARRQLRGDGARA</sequence>